<protein>
    <submittedName>
        <fullName evidence="5">PTS lactose/cellobiose transporter subunit IIA</fullName>
    </submittedName>
</protein>
<evidence type="ECO:0000256" key="3">
    <source>
        <dbReference type="ARBA" id="ARBA00022679"/>
    </source>
</evidence>
<sequence length="107" mass="12448">MKYTNEDLNQVAMQIILHAGNGRTILNSIFEKLDENPEHFLKEAKKEITEAHKLQTGVLQTTINDDNFHPTLLFSHAQDTLMSIYSEYHTTVNLLKLKRFLQDQPHE</sequence>
<dbReference type="AlphaFoldDB" id="A0A412FQ22"/>
<keyword evidence="1" id="KW-0813">Transport</keyword>
<dbReference type="Pfam" id="PF02255">
    <property type="entry name" value="PTS_IIA"/>
    <property type="match status" value="1"/>
</dbReference>
<evidence type="ECO:0000313" key="6">
    <source>
        <dbReference type="Proteomes" id="UP000284178"/>
    </source>
</evidence>
<dbReference type="Proteomes" id="UP000284178">
    <property type="component" value="Unassembled WGS sequence"/>
</dbReference>
<dbReference type="Gene3D" id="1.20.58.80">
    <property type="entry name" value="Phosphotransferase system, lactose/cellobiose-type IIA subunit"/>
    <property type="match status" value="1"/>
</dbReference>
<evidence type="ECO:0000256" key="2">
    <source>
        <dbReference type="ARBA" id="ARBA00022597"/>
    </source>
</evidence>
<dbReference type="GO" id="GO:0016740">
    <property type="term" value="F:transferase activity"/>
    <property type="evidence" value="ECO:0007669"/>
    <property type="project" value="UniProtKB-KW"/>
</dbReference>
<keyword evidence="3" id="KW-0808">Transferase</keyword>
<keyword evidence="2" id="KW-0762">Sugar transport</keyword>
<dbReference type="RefSeq" id="WP_117895762.1">
    <property type="nucleotide sequence ID" value="NZ_CABJCV010000021.1"/>
</dbReference>
<keyword evidence="4" id="KW-0598">Phosphotransferase system</keyword>
<dbReference type="GeneID" id="83016509"/>
<dbReference type="PANTHER" id="PTHR34382:SF7">
    <property type="entry name" value="PTS SYSTEM N,N'-DIACETYLCHITOBIOSE-SPECIFIC EIIA COMPONENT"/>
    <property type="match status" value="1"/>
</dbReference>
<evidence type="ECO:0000313" key="5">
    <source>
        <dbReference type="EMBL" id="RGR70249.1"/>
    </source>
</evidence>
<evidence type="ECO:0000256" key="1">
    <source>
        <dbReference type="ARBA" id="ARBA00022448"/>
    </source>
</evidence>
<accession>A0A412FQ22</accession>
<proteinExistence type="predicted"/>
<dbReference type="PANTHER" id="PTHR34382">
    <property type="entry name" value="PTS SYSTEM N,N'-DIACETYLCHITOBIOSE-SPECIFIC EIIA COMPONENT"/>
    <property type="match status" value="1"/>
</dbReference>
<dbReference type="EMBL" id="QRUP01000021">
    <property type="protein sequence ID" value="RGR70249.1"/>
    <property type="molecule type" value="Genomic_DNA"/>
</dbReference>
<gene>
    <name evidence="5" type="ORF">DWY25_13995</name>
</gene>
<dbReference type="SUPFAM" id="SSF46973">
    <property type="entry name" value="Enzyme IIa from lactose specific PTS, IIa-lac"/>
    <property type="match status" value="1"/>
</dbReference>
<dbReference type="GO" id="GO:0009401">
    <property type="term" value="P:phosphoenolpyruvate-dependent sugar phosphotransferase system"/>
    <property type="evidence" value="ECO:0007669"/>
    <property type="project" value="UniProtKB-KW"/>
</dbReference>
<name>A0A412FQ22_9FIRM</name>
<dbReference type="InterPro" id="IPR036542">
    <property type="entry name" value="PTS_IIA_lac/cel_sf"/>
</dbReference>
<keyword evidence="6" id="KW-1185">Reference proteome</keyword>
<dbReference type="InterPro" id="IPR003188">
    <property type="entry name" value="PTS_IIA_lac/cel"/>
</dbReference>
<evidence type="ECO:0000256" key="4">
    <source>
        <dbReference type="ARBA" id="ARBA00022683"/>
    </source>
</evidence>
<reference evidence="5 6" key="1">
    <citation type="submission" date="2018-08" db="EMBL/GenBank/DDBJ databases">
        <title>A genome reference for cultivated species of the human gut microbiota.</title>
        <authorList>
            <person name="Zou Y."/>
            <person name="Xue W."/>
            <person name="Luo G."/>
        </authorList>
    </citation>
    <scope>NUCLEOTIDE SEQUENCE [LARGE SCALE GENOMIC DNA]</scope>
    <source>
        <strain evidence="5 6">AF24-29</strain>
    </source>
</reference>
<organism evidence="5 6">
    <name type="scientific">Holdemania filiformis</name>
    <dbReference type="NCBI Taxonomy" id="61171"/>
    <lineage>
        <taxon>Bacteria</taxon>
        <taxon>Bacillati</taxon>
        <taxon>Bacillota</taxon>
        <taxon>Erysipelotrichia</taxon>
        <taxon>Erysipelotrichales</taxon>
        <taxon>Erysipelotrichaceae</taxon>
        <taxon>Holdemania</taxon>
    </lineage>
</organism>
<comment type="caution">
    <text evidence="5">The sequence shown here is derived from an EMBL/GenBank/DDBJ whole genome shotgun (WGS) entry which is preliminary data.</text>
</comment>